<dbReference type="PANTHER" id="PTHR43570">
    <property type="entry name" value="ALDEHYDE DEHYDROGENASE"/>
    <property type="match status" value="1"/>
</dbReference>
<dbReference type="InterPro" id="IPR012394">
    <property type="entry name" value="Aldehyde_DH_NAD(P)"/>
</dbReference>
<reference evidence="6" key="1">
    <citation type="journal article" date="2019" name="Int. J. Syst. Evol. Microbiol.">
        <title>The Global Catalogue of Microorganisms (GCM) 10K type strain sequencing project: providing services to taxonomists for standard genome sequencing and annotation.</title>
        <authorList>
            <consortium name="The Broad Institute Genomics Platform"/>
            <consortium name="The Broad Institute Genome Sequencing Center for Infectious Disease"/>
            <person name="Wu L."/>
            <person name="Ma J."/>
        </authorList>
    </citation>
    <scope>NUCLEOTIDE SEQUENCE [LARGE SCALE GENOMIC DNA]</scope>
    <source>
        <strain evidence="6">JCM 9377</strain>
    </source>
</reference>
<dbReference type="InterPro" id="IPR016162">
    <property type="entry name" value="Ald_DH_N"/>
</dbReference>
<dbReference type="CDD" id="cd07087">
    <property type="entry name" value="ALDH_F3-13-14_CALDH-like"/>
    <property type="match status" value="1"/>
</dbReference>
<dbReference type="SUPFAM" id="SSF53720">
    <property type="entry name" value="ALDH-like"/>
    <property type="match status" value="1"/>
</dbReference>
<dbReference type="Pfam" id="PF00171">
    <property type="entry name" value="Aldedh"/>
    <property type="match status" value="1"/>
</dbReference>
<evidence type="ECO:0000256" key="3">
    <source>
        <dbReference type="PIRNR" id="PIRNR036492"/>
    </source>
</evidence>
<proteinExistence type="inferred from homology"/>
<dbReference type="Gene3D" id="3.40.605.10">
    <property type="entry name" value="Aldehyde Dehydrogenase, Chain A, domain 1"/>
    <property type="match status" value="1"/>
</dbReference>
<dbReference type="PANTHER" id="PTHR43570:SF16">
    <property type="entry name" value="ALDEHYDE DEHYDROGENASE TYPE III, ISOFORM Q"/>
    <property type="match status" value="1"/>
</dbReference>
<dbReference type="EMBL" id="BAAAUV010000006">
    <property type="protein sequence ID" value="GAA3209680.1"/>
    <property type="molecule type" value="Genomic_DNA"/>
</dbReference>
<comment type="similarity">
    <text evidence="1 3">Belongs to the aldehyde dehydrogenase family.</text>
</comment>
<dbReference type="InterPro" id="IPR016163">
    <property type="entry name" value="Ald_DH_C"/>
</dbReference>
<sequence length="449" mass="48534">METFTRLRGTFDGGRTRDRGWRTGQLRAIERMLVECEDEFAAALAEDLGRTPFESVLLDLAPTKAEVRHALRNLRGWMRPHRVRAPLGTRPGRAWYEHEPLGVVLIIGPWNYPVHLVVAPLIAAVSAGNCAVIKPSEFAPASSAALAKAIPGYLDPGAFAVVEGDADVTRALLDQAPDHCFFTGGPAVGKEIMAAAARHLTPVTLELGGKCPAIVTESARVGVAARRIAFGKLLNSGQTCISPDYVLVDRRVRDEFVEELVAAVRTFSEGGDQRIVNPRHAARLAGLLVDAGGRTVLGGTVDAEGARAQPTVIVDPEPGAALLREEIFGPLLPVVTVGSLEEAVGHVRRGTRPLATYLFTEKRDDERRVLREIVTGGTVVNHVMMHHAVSDLPFGGVGTSGTGRYHGRWGFEALSNPKAVLRKPSRPDLSFMYPPYSPSAQRLMGRLLR</sequence>
<evidence type="ECO:0000259" key="4">
    <source>
        <dbReference type="Pfam" id="PF00171"/>
    </source>
</evidence>
<organism evidence="5 6">
    <name type="scientific">Actinocorallia longicatena</name>
    <dbReference type="NCBI Taxonomy" id="111803"/>
    <lineage>
        <taxon>Bacteria</taxon>
        <taxon>Bacillati</taxon>
        <taxon>Actinomycetota</taxon>
        <taxon>Actinomycetes</taxon>
        <taxon>Streptosporangiales</taxon>
        <taxon>Thermomonosporaceae</taxon>
        <taxon>Actinocorallia</taxon>
    </lineage>
</organism>
<dbReference type="RefSeq" id="WP_344827285.1">
    <property type="nucleotide sequence ID" value="NZ_BAAAUV010000006.1"/>
</dbReference>
<evidence type="ECO:0000313" key="6">
    <source>
        <dbReference type="Proteomes" id="UP001501237"/>
    </source>
</evidence>
<dbReference type="InterPro" id="IPR015590">
    <property type="entry name" value="Aldehyde_DH_dom"/>
</dbReference>
<evidence type="ECO:0000256" key="1">
    <source>
        <dbReference type="ARBA" id="ARBA00009986"/>
    </source>
</evidence>
<name>A0ABP6QAC7_9ACTN</name>
<dbReference type="Proteomes" id="UP001501237">
    <property type="component" value="Unassembled WGS sequence"/>
</dbReference>
<protein>
    <recommendedName>
        <fullName evidence="3">Aldehyde dehydrogenase</fullName>
    </recommendedName>
</protein>
<evidence type="ECO:0000256" key="2">
    <source>
        <dbReference type="ARBA" id="ARBA00023002"/>
    </source>
</evidence>
<feature type="domain" description="Aldehyde dehydrogenase" evidence="4">
    <location>
        <begin position="22"/>
        <end position="420"/>
    </location>
</feature>
<dbReference type="InterPro" id="IPR016161">
    <property type="entry name" value="Ald_DH/histidinol_DH"/>
</dbReference>
<comment type="caution">
    <text evidence="5">The sequence shown here is derived from an EMBL/GenBank/DDBJ whole genome shotgun (WGS) entry which is preliminary data.</text>
</comment>
<evidence type="ECO:0000313" key="5">
    <source>
        <dbReference type="EMBL" id="GAA3209680.1"/>
    </source>
</evidence>
<dbReference type="Gene3D" id="3.40.309.10">
    <property type="entry name" value="Aldehyde Dehydrogenase, Chain A, domain 2"/>
    <property type="match status" value="1"/>
</dbReference>
<keyword evidence="2 3" id="KW-0560">Oxidoreductase</keyword>
<dbReference type="PIRSF" id="PIRSF036492">
    <property type="entry name" value="ALDH"/>
    <property type="match status" value="1"/>
</dbReference>
<gene>
    <name evidence="5" type="ORF">GCM10010468_27190</name>
</gene>
<accession>A0ABP6QAC7</accession>
<keyword evidence="6" id="KW-1185">Reference proteome</keyword>